<evidence type="ECO:0000256" key="3">
    <source>
        <dbReference type="ARBA" id="ARBA00022741"/>
    </source>
</evidence>
<dbReference type="SMART" id="SM00220">
    <property type="entry name" value="S_TKc"/>
    <property type="match status" value="1"/>
</dbReference>
<keyword evidence="3" id="KW-0547">Nucleotide-binding</keyword>
<evidence type="ECO:0000256" key="5">
    <source>
        <dbReference type="ARBA" id="ARBA00022840"/>
    </source>
</evidence>
<organism evidence="8 9">
    <name type="scientific">Actinomadura chibensis</name>
    <dbReference type="NCBI Taxonomy" id="392828"/>
    <lineage>
        <taxon>Bacteria</taxon>
        <taxon>Bacillati</taxon>
        <taxon>Actinomycetota</taxon>
        <taxon>Actinomycetes</taxon>
        <taxon>Streptosporangiales</taxon>
        <taxon>Thermomonosporaceae</taxon>
        <taxon>Actinomadura</taxon>
    </lineage>
</organism>
<evidence type="ECO:0000313" key="8">
    <source>
        <dbReference type="EMBL" id="TYB43894.1"/>
    </source>
</evidence>
<feature type="compositionally biased region" description="Basic and acidic residues" evidence="6">
    <location>
        <begin position="73"/>
        <end position="86"/>
    </location>
</feature>
<dbReference type="STRING" id="1220554.GCA_001552135_05065"/>
<dbReference type="InterPro" id="IPR011009">
    <property type="entry name" value="Kinase-like_dom_sf"/>
</dbReference>
<feature type="domain" description="Protein kinase" evidence="7">
    <location>
        <begin position="1"/>
        <end position="193"/>
    </location>
</feature>
<feature type="compositionally biased region" description="Basic and acidic residues" evidence="6">
    <location>
        <begin position="172"/>
        <end position="185"/>
    </location>
</feature>
<evidence type="ECO:0000313" key="9">
    <source>
        <dbReference type="Proteomes" id="UP000323380"/>
    </source>
</evidence>
<evidence type="ECO:0000259" key="7">
    <source>
        <dbReference type="PROSITE" id="PS50011"/>
    </source>
</evidence>
<dbReference type="AlphaFoldDB" id="A0A5D0NHR1"/>
<keyword evidence="2" id="KW-0808">Transferase</keyword>
<dbReference type="InterPro" id="IPR050660">
    <property type="entry name" value="NEK_Ser/Thr_kinase"/>
</dbReference>
<sequence length="309" mass="32308">MDASTGSANPWGATGYVPGPTLADTVEQHGPLPEAPVLALADGLARALRAVHASDLIHRNLKPPNMLVTIDGPPRDRLRDRPHRDASVAPRTGALVGSPPFMAPEQVQGGQVTAACDVFSLGSVLAYAATGRRPSNSGADGLHALLYRVLRQPPDLAGPSGLVRDLAESCLTKESERRHTPDEVRATLPPPALAPGRDHRRDRPHRWPARPGSPHPRARPASAVPSAGVDALFRQGRVTALGHPVLDAAGAGGTAIAATMALTVQWDVHKADGASAGTTSAGTPARGDVPVDVVGTQNRRYIRSKKDKP</sequence>
<keyword evidence="4 8" id="KW-0418">Kinase</keyword>
<dbReference type="EC" id="2.7.11.1" evidence="1"/>
<keyword evidence="9" id="KW-1185">Reference proteome</keyword>
<evidence type="ECO:0000256" key="1">
    <source>
        <dbReference type="ARBA" id="ARBA00012513"/>
    </source>
</evidence>
<name>A0A5D0NHR1_9ACTN</name>
<dbReference type="GO" id="GO:0004674">
    <property type="term" value="F:protein serine/threonine kinase activity"/>
    <property type="evidence" value="ECO:0007669"/>
    <property type="project" value="UniProtKB-EC"/>
</dbReference>
<dbReference type="Gene3D" id="1.10.510.10">
    <property type="entry name" value="Transferase(Phosphotransferase) domain 1"/>
    <property type="match status" value="1"/>
</dbReference>
<proteinExistence type="predicted"/>
<feature type="region of interest" description="Disordered" evidence="6">
    <location>
        <begin position="67"/>
        <end position="100"/>
    </location>
</feature>
<feature type="region of interest" description="Disordered" evidence="6">
    <location>
        <begin position="1"/>
        <end position="22"/>
    </location>
</feature>
<dbReference type="PANTHER" id="PTHR43671:SF13">
    <property type="entry name" value="SERINE_THREONINE-PROTEIN KINASE NEK2"/>
    <property type="match status" value="1"/>
</dbReference>
<dbReference type="InterPro" id="IPR000719">
    <property type="entry name" value="Prot_kinase_dom"/>
</dbReference>
<keyword evidence="5" id="KW-0067">ATP-binding</keyword>
<dbReference type="PANTHER" id="PTHR43671">
    <property type="entry name" value="SERINE/THREONINE-PROTEIN KINASE NEK"/>
    <property type="match status" value="1"/>
</dbReference>
<dbReference type="EMBL" id="VSFG01000005">
    <property type="protein sequence ID" value="TYB43894.1"/>
    <property type="molecule type" value="Genomic_DNA"/>
</dbReference>
<reference evidence="8 9" key="1">
    <citation type="submission" date="2019-08" db="EMBL/GenBank/DDBJ databases">
        <title>Actinomadura sp. nov. CYP1-5 isolated from mountain soil.</title>
        <authorList>
            <person name="Songsumanus A."/>
            <person name="Kuncharoen N."/>
            <person name="Kudo T."/>
            <person name="Yuki M."/>
            <person name="Igarashi Y."/>
            <person name="Tanasupawat S."/>
        </authorList>
    </citation>
    <scope>NUCLEOTIDE SEQUENCE [LARGE SCALE GENOMIC DNA]</scope>
    <source>
        <strain evidence="8 9">JCM 14158</strain>
    </source>
</reference>
<dbReference type="Proteomes" id="UP000323380">
    <property type="component" value="Unassembled WGS sequence"/>
</dbReference>
<dbReference type="PROSITE" id="PS50011">
    <property type="entry name" value="PROTEIN_KINASE_DOM"/>
    <property type="match status" value="1"/>
</dbReference>
<feature type="region of interest" description="Disordered" evidence="6">
    <location>
        <begin position="172"/>
        <end position="225"/>
    </location>
</feature>
<accession>A0A5D0NHR1</accession>
<evidence type="ECO:0000256" key="6">
    <source>
        <dbReference type="SAM" id="MobiDB-lite"/>
    </source>
</evidence>
<evidence type="ECO:0000256" key="2">
    <source>
        <dbReference type="ARBA" id="ARBA00022679"/>
    </source>
</evidence>
<dbReference type="Pfam" id="PF00069">
    <property type="entry name" value="Pkinase"/>
    <property type="match status" value="1"/>
</dbReference>
<comment type="caution">
    <text evidence="8">The sequence shown here is derived from an EMBL/GenBank/DDBJ whole genome shotgun (WGS) entry which is preliminary data.</text>
</comment>
<dbReference type="SUPFAM" id="SSF56112">
    <property type="entry name" value="Protein kinase-like (PK-like)"/>
    <property type="match status" value="1"/>
</dbReference>
<evidence type="ECO:0000256" key="4">
    <source>
        <dbReference type="ARBA" id="ARBA00022777"/>
    </source>
</evidence>
<protein>
    <recommendedName>
        <fullName evidence="1">non-specific serine/threonine protein kinase</fullName>
        <ecNumber evidence="1">2.7.11.1</ecNumber>
    </recommendedName>
</protein>
<gene>
    <name evidence="8" type="ORF">FXF69_23265</name>
</gene>
<dbReference type="GO" id="GO:0005524">
    <property type="term" value="F:ATP binding"/>
    <property type="evidence" value="ECO:0007669"/>
    <property type="project" value="UniProtKB-KW"/>
</dbReference>